<dbReference type="InterPro" id="IPR011640">
    <property type="entry name" value="Fe2_transport_prot_B_C"/>
</dbReference>
<feature type="transmembrane region" description="Helical" evidence="2">
    <location>
        <begin position="584"/>
        <end position="603"/>
    </location>
</feature>
<name>A0A1A8XKH7_9RHOO</name>
<organism evidence="4 5">
    <name type="scientific">Candidatus Propionivibrio aalborgensis</name>
    <dbReference type="NCBI Taxonomy" id="1860101"/>
    <lineage>
        <taxon>Bacteria</taxon>
        <taxon>Pseudomonadati</taxon>
        <taxon>Pseudomonadota</taxon>
        <taxon>Betaproteobacteria</taxon>
        <taxon>Rhodocyclales</taxon>
        <taxon>Rhodocyclaceae</taxon>
        <taxon>Propionivibrio</taxon>
    </lineage>
</organism>
<dbReference type="InterPro" id="IPR030389">
    <property type="entry name" value="G_FEOB_dom"/>
</dbReference>
<dbReference type="RefSeq" id="WP_186410235.1">
    <property type="nucleotide sequence ID" value="NZ_FLQY01000069.1"/>
</dbReference>
<evidence type="ECO:0000256" key="2">
    <source>
        <dbReference type="SAM" id="Phobius"/>
    </source>
</evidence>
<evidence type="ECO:0000313" key="4">
    <source>
        <dbReference type="EMBL" id="SBT05640.1"/>
    </source>
</evidence>
<dbReference type="InterPro" id="IPR027417">
    <property type="entry name" value="P-loop_NTPase"/>
</dbReference>
<reference evidence="4 5" key="1">
    <citation type="submission" date="2016-06" db="EMBL/GenBank/DDBJ databases">
        <authorList>
            <person name="Kjaerup R.B."/>
            <person name="Dalgaard T.S."/>
            <person name="Juul-Madsen H.R."/>
        </authorList>
    </citation>
    <scope>NUCLEOTIDE SEQUENCE [LARGE SCALE GENOMIC DNA]</scope>
    <source>
        <strain evidence="4">2</strain>
    </source>
</reference>
<accession>A0A1A8XKH7</accession>
<evidence type="ECO:0000313" key="5">
    <source>
        <dbReference type="Proteomes" id="UP000199600"/>
    </source>
</evidence>
<dbReference type="PANTHER" id="PTHR43185:SF1">
    <property type="entry name" value="FE(2+) TRANSPORTER FEOB"/>
    <property type="match status" value="1"/>
</dbReference>
<evidence type="ECO:0000259" key="3">
    <source>
        <dbReference type="PROSITE" id="PS51711"/>
    </source>
</evidence>
<feature type="transmembrane region" description="Helical" evidence="2">
    <location>
        <begin position="333"/>
        <end position="356"/>
    </location>
</feature>
<dbReference type="EMBL" id="FLQY01000069">
    <property type="protein sequence ID" value="SBT05640.1"/>
    <property type="molecule type" value="Genomic_DNA"/>
</dbReference>
<keyword evidence="5" id="KW-1185">Reference proteome</keyword>
<feature type="transmembrane region" description="Helical" evidence="2">
    <location>
        <begin position="624"/>
        <end position="647"/>
    </location>
</feature>
<keyword evidence="2" id="KW-0472">Membrane</keyword>
<feature type="domain" description="FeoB-type G" evidence="3">
    <location>
        <begin position="27"/>
        <end position="208"/>
    </location>
</feature>
<feature type="transmembrane region" description="Helical" evidence="2">
    <location>
        <begin position="659"/>
        <end position="681"/>
    </location>
</feature>
<dbReference type="AlphaFoldDB" id="A0A1A8XKH7"/>
<feature type="transmembrane region" description="Helical" evidence="2">
    <location>
        <begin position="492"/>
        <end position="513"/>
    </location>
</feature>
<keyword evidence="2" id="KW-0812">Transmembrane</keyword>
<feature type="transmembrane region" description="Helical" evidence="2">
    <location>
        <begin position="549"/>
        <end position="572"/>
    </location>
</feature>
<sequence length="688" mass="75263">MLQSGTLHTPAVTAIPLRGPLLRGDRRPRVALIGRYGVGKSTIFDAASSPVVRHERLAGVGGAYQECVVDVGLDQISLVDLPSIDSLHHLSEHDQVVLMYLLWGDHWPLVAPHEVVNEYSDFPAPDVLVQVVDATTLEKDLELSLELSLFGRPLVIALNRVDEARKKGLYINVQALSERLGAPVIPTIAHMGKGILKLFETVLDVTREKICPLPQPPTRHIADSLQALRAVIAHPEIEEVFEVPRALLLSQLAENDDYFLHALGTHFPSLLPDIALARTKAEQMLPRPLSEELHADRHHQAAVLFEEVTSPRGVDSGQGWRRWLDELFLNPRWGLLGSLLVFALVLLIVFEMSTFLDSLTSARLANWVQQWQPESTAGVVGRAVAEGLIGLVGIVVPYMLPLVLLLVMLEESGVMHRVAFVVDRGFHHIGLHGGVAVPFLIGLGCNVPAISAAATTGSRRERIVSAILITFVPCSARSAIILAIGGKYLGGLGVFAIFMLTLFVIAALGKLLARRYSDSAPGMVQEIPPFARPVWSNVWRKTWERTEDIVTIVTPLLVVGSVVLALLSHFGADALINTALIPVTSWWLGLPVVLGVPILFGVLRKELSLLMIYQALGTLEIMPLLNHVQIFTFLIFLTFYVPCLSTFAVMLKTLGRKEAWLSVAISLGCALLMAGAVRLFLELASLVF</sequence>
<feature type="transmembrane region" description="Helical" evidence="2">
    <location>
        <begin position="463"/>
        <end position="486"/>
    </location>
</feature>
<dbReference type="Pfam" id="PF02421">
    <property type="entry name" value="FeoB_N"/>
    <property type="match status" value="1"/>
</dbReference>
<dbReference type="InterPro" id="IPR011642">
    <property type="entry name" value="Gate_dom"/>
</dbReference>
<dbReference type="Pfam" id="PF07664">
    <property type="entry name" value="FeoB_C"/>
    <property type="match status" value="1"/>
</dbReference>
<dbReference type="PROSITE" id="PS51711">
    <property type="entry name" value="G_FEOB"/>
    <property type="match status" value="1"/>
</dbReference>
<dbReference type="Gene3D" id="3.40.50.300">
    <property type="entry name" value="P-loop containing nucleotide triphosphate hydrolases"/>
    <property type="match status" value="1"/>
</dbReference>
<dbReference type="SUPFAM" id="SSF52540">
    <property type="entry name" value="P-loop containing nucleoside triphosphate hydrolases"/>
    <property type="match status" value="1"/>
</dbReference>
<dbReference type="GO" id="GO:0015093">
    <property type="term" value="F:ferrous iron transmembrane transporter activity"/>
    <property type="evidence" value="ECO:0007669"/>
    <property type="project" value="InterPro"/>
</dbReference>
<gene>
    <name evidence="4" type="ORF">PROAA_1600011</name>
</gene>
<keyword evidence="2" id="KW-1133">Transmembrane helix</keyword>
<protein>
    <recommendedName>
        <fullName evidence="1">Ferrous iron transport protein B</fullName>
    </recommendedName>
</protein>
<dbReference type="GO" id="GO:0005525">
    <property type="term" value="F:GTP binding"/>
    <property type="evidence" value="ECO:0007669"/>
    <property type="project" value="InterPro"/>
</dbReference>
<dbReference type="PANTHER" id="PTHR43185">
    <property type="entry name" value="FERROUS IRON TRANSPORT PROTEIN B"/>
    <property type="match status" value="1"/>
</dbReference>
<dbReference type="GO" id="GO:0005886">
    <property type="term" value="C:plasma membrane"/>
    <property type="evidence" value="ECO:0007669"/>
    <property type="project" value="TreeGrafter"/>
</dbReference>
<feature type="transmembrane region" description="Helical" evidence="2">
    <location>
        <begin position="429"/>
        <end position="451"/>
    </location>
</feature>
<dbReference type="Proteomes" id="UP000199600">
    <property type="component" value="Unassembled WGS sequence"/>
</dbReference>
<proteinExistence type="predicted"/>
<dbReference type="InterPro" id="IPR050860">
    <property type="entry name" value="FeoB_GTPase"/>
</dbReference>
<evidence type="ECO:0000256" key="1">
    <source>
        <dbReference type="ARBA" id="ARBA00031200"/>
    </source>
</evidence>
<feature type="transmembrane region" description="Helical" evidence="2">
    <location>
        <begin position="388"/>
        <end position="409"/>
    </location>
</feature>
<dbReference type="Pfam" id="PF07670">
    <property type="entry name" value="Gate"/>
    <property type="match status" value="2"/>
</dbReference>